<dbReference type="InterPro" id="IPR052942">
    <property type="entry name" value="LPS_cholinephosphotransferase"/>
</dbReference>
<protein>
    <submittedName>
        <fullName evidence="2">Cps19aG</fullName>
    </submittedName>
</protein>
<accession>B1I970</accession>
<reference evidence="3" key="1">
    <citation type="journal article" date="2010" name="Genome Biol.">
        <title>Structure and dynamics of the pan-genome of Streptococcus pneumoniae and closely related species.</title>
        <authorList>
            <person name="Donati C."/>
            <person name="Hiller N.L."/>
            <person name="Tettelin H."/>
            <person name="Muzzi A."/>
            <person name="Croucher N.J."/>
            <person name="Angiuoli S.V."/>
            <person name="Oggioni M."/>
            <person name="Dunning Hotopp J.C."/>
            <person name="Hu F.Z."/>
            <person name="Riley D.R."/>
            <person name="Covacci A."/>
            <person name="Mitchell T.J."/>
            <person name="Bentley S.D."/>
            <person name="Kilian M."/>
            <person name="Ehrlich G.D."/>
            <person name="Rappuoli R."/>
            <person name="Moxon E.R."/>
            <person name="Masignani V."/>
        </authorList>
    </citation>
    <scope>NUCLEOTIDE SEQUENCE [LARGE SCALE GENOMIC DNA]</scope>
    <source>
        <strain evidence="3">Hungary19A-6</strain>
    </source>
</reference>
<evidence type="ECO:0000259" key="1">
    <source>
        <dbReference type="Pfam" id="PF04991"/>
    </source>
</evidence>
<dbReference type="Pfam" id="PF04991">
    <property type="entry name" value="LicD"/>
    <property type="match status" value="1"/>
</dbReference>
<feature type="domain" description="LicD/FKTN/FKRP nucleotidyltransferase" evidence="1">
    <location>
        <begin position="25"/>
        <end position="254"/>
    </location>
</feature>
<dbReference type="EMBL" id="CP000936">
    <property type="protein sequence ID" value="ACA36599.1"/>
    <property type="molecule type" value="Genomic_DNA"/>
</dbReference>
<proteinExistence type="predicted"/>
<dbReference type="KEGG" id="spv:SPH_0461"/>
<evidence type="ECO:0000313" key="3">
    <source>
        <dbReference type="Proteomes" id="UP000002163"/>
    </source>
</evidence>
<dbReference type="AlphaFoldDB" id="B1I970"/>
<dbReference type="InterPro" id="IPR007074">
    <property type="entry name" value="LicD/FKTN/FKRP_NTP_transf"/>
</dbReference>
<dbReference type="GO" id="GO:0009100">
    <property type="term" value="P:glycoprotein metabolic process"/>
    <property type="evidence" value="ECO:0007669"/>
    <property type="project" value="UniProtKB-ARBA"/>
</dbReference>
<dbReference type="Proteomes" id="UP000002163">
    <property type="component" value="Chromosome"/>
</dbReference>
<organism evidence="2 3">
    <name type="scientific">Streptococcus pneumoniae (strain Hungary19A-6)</name>
    <dbReference type="NCBI Taxonomy" id="487214"/>
    <lineage>
        <taxon>Bacteria</taxon>
        <taxon>Bacillati</taxon>
        <taxon>Bacillota</taxon>
        <taxon>Bacilli</taxon>
        <taxon>Lactobacillales</taxon>
        <taxon>Streptococcaceae</taxon>
        <taxon>Streptococcus</taxon>
    </lineage>
</organism>
<dbReference type="PANTHER" id="PTHR43404:SF2">
    <property type="entry name" value="LIPOPOLYSACCHARIDE CHOLINEPHOSPHOTRANSFERASE LICD"/>
    <property type="match status" value="1"/>
</dbReference>
<dbReference type="RefSeq" id="WP_001076780.1">
    <property type="nucleotide sequence ID" value="NC_010380.1"/>
</dbReference>
<name>B1I970_STRPI</name>
<sequence>MNQTEIVKLIQKVELDAIKEFQKICKENNIDFFLRGGSVLGAVKYDGFIPWDDDMDIAVPREGYDKLPGIFKDRIIAGKYQVLAYQYCDTLHCYFPRLFLLEDERKRLGLPRNTNLGLHLIDIIPLDGAPNHSFLRKLYFGKVYWYRFLASLGTTYVGDHVDMHSAKQKLIIGFFKKLGFAKLFPQNYVYRRLDNLYKKYDWKKQKYAGTINASLFAKEVMPVEIWGEGVEKPFEDAFFKVPTEYDRYLKRLYGENYLHEEPSDDEKKSHLGGQ</sequence>
<gene>
    <name evidence="2" type="ordered locus">SPH_0461</name>
</gene>
<evidence type="ECO:0000313" key="2">
    <source>
        <dbReference type="EMBL" id="ACA36599.1"/>
    </source>
</evidence>
<dbReference type="HOGENOM" id="CLU_075543_0_0_9"/>
<dbReference type="PANTHER" id="PTHR43404">
    <property type="entry name" value="LIPOPOLYSACCHARIDE CHOLINEPHOSPHOTRANSFERASE LICD"/>
    <property type="match status" value="1"/>
</dbReference>